<dbReference type="OrthoDB" id="5148120at2"/>
<dbReference type="PANTHER" id="PTHR33164:SF43">
    <property type="entry name" value="HTH-TYPE TRANSCRIPTIONAL REPRESSOR YETL"/>
    <property type="match status" value="1"/>
</dbReference>
<evidence type="ECO:0000256" key="1">
    <source>
        <dbReference type="SAM" id="MobiDB-lite"/>
    </source>
</evidence>
<dbReference type="GO" id="GO:0003700">
    <property type="term" value="F:DNA-binding transcription factor activity"/>
    <property type="evidence" value="ECO:0007669"/>
    <property type="project" value="InterPro"/>
</dbReference>
<dbReference type="PRINTS" id="PR00598">
    <property type="entry name" value="HTHMARR"/>
</dbReference>
<accession>A0A1H1GHI0</accession>
<dbReference type="EMBL" id="FNLF01000002">
    <property type="protein sequence ID" value="SDR12513.1"/>
    <property type="molecule type" value="Genomic_DNA"/>
</dbReference>
<dbReference type="Pfam" id="PF12802">
    <property type="entry name" value="MarR_2"/>
    <property type="match status" value="1"/>
</dbReference>
<dbReference type="RefSeq" id="WP_068529582.1">
    <property type="nucleotide sequence ID" value="NZ_FNLF01000002.1"/>
</dbReference>
<reference evidence="4" key="1">
    <citation type="submission" date="2016-10" db="EMBL/GenBank/DDBJ databases">
        <authorList>
            <person name="Varghese N."/>
            <person name="Submissions S."/>
        </authorList>
    </citation>
    <scope>NUCLEOTIDE SEQUENCE [LARGE SCALE GENOMIC DNA]</scope>
    <source>
        <strain evidence="4">DSM 44142</strain>
    </source>
</reference>
<dbReference type="PROSITE" id="PS50995">
    <property type="entry name" value="HTH_MARR_2"/>
    <property type="match status" value="1"/>
</dbReference>
<gene>
    <name evidence="3" type="ORF">SAMN04489765_3333</name>
</gene>
<dbReference type="Gene3D" id="1.10.10.10">
    <property type="entry name" value="Winged helix-like DNA-binding domain superfamily/Winged helix DNA-binding domain"/>
    <property type="match status" value="1"/>
</dbReference>
<feature type="domain" description="HTH marR-type" evidence="2">
    <location>
        <begin position="9"/>
        <end position="141"/>
    </location>
</feature>
<dbReference type="AlphaFoldDB" id="A0A1H1GHI0"/>
<dbReference type="GO" id="GO:0006950">
    <property type="term" value="P:response to stress"/>
    <property type="evidence" value="ECO:0007669"/>
    <property type="project" value="TreeGrafter"/>
</dbReference>
<evidence type="ECO:0000313" key="4">
    <source>
        <dbReference type="Proteomes" id="UP000183053"/>
    </source>
</evidence>
<protein>
    <submittedName>
        <fullName evidence="3">DNA-binding transcriptional regulator, MarR family</fullName>
    </submittedName>
</protein>
<keyword evidence="4" id="KW-1185">Reference proteome</keyword>
<dbReference type="InterPro" id="IPR036390">
    <property type="entry name" value="WH_DNA-bd_sf"/>
</dbReference>
<evidence type="ECO:0000259" key="2">
    <source>
        <dbReference type="PROSITE" id="PS50995"/>
    </source>
</evidence>
<dbReference type="STRING" id="47312.SAMN04489765_3333"/>
<proteinExistence type="predicted"/>
<dbReference type="InterPro" id="IPR000835">
    <property type="entry name" value="HTH_MarR-typ"/>
</dbReference>
<dbReference type="SMART" id="SM00347">
    <property type="entry name" value="HTH_MARR"/>
    <property type="match status" value="1"/>
</dbReference>
<feature type="region of interest" description="Disordered" evidence="1">
    <location>
        <begin position="87"/>
        <end position="109"/>
    </location>
</feature>
<keyword evidence="3" id="KW-0238">DNA-binding</keyword>
<dbReference type="InterPro" id="IPR039422">
    <property type="entry name" value="MarR/SlyA-like"/>
</dbReference>
<dbReference type="Proteomes" id="UP000183053">
    <property type="component" value="Unassembled WGS sequence"/>
</dbReference>
<evidence type="ECO:0000313" key="3">
    <source>
        <dbReference type="EMBL" id="SDR12513.1"/>
    </source>
</evidence>
<sequence length="142" mass="15420">MATEEPGTEPDLAEAIGVLGRRLLAAEEPILREAGVSMWEYAILTTLLRGGAVSQVELSRRTGRDTTRLGKHLSDLESRGLIAREQADDARRRTVSATGAGADAQRRAKDGIRRAEDAMLAARLSGEEAATLRRLLLRLSED</sequence>
<dbReference type="PANTHER" id="PTHR33164">
    <property type="entry name" value="TRANSCRIPTIONAL REGULATOR, MARR FAMILY"/>
    <property type="match status" value="1"/>
</dbReference>
<organism evidence="3 4">
    <name type="scientific">Tsukamurella pulmonis</name>
    <dbReference type="NCBI Taxonomy" id="47312"/>
    <lineage>
        <taxon>Bacteria</taxon>
        <taxon>Bacillati</taxon>
        <taxon>Actinomycetota</taxon>
        <taxon>Actinomycetes</taxon>
        <taxon>Mycobacteriales</taxon>
        <taxon>Tsukamurellaceae</taxon>
        <taxon>Tsukamurella</taxon>
    </lineage>
</organism>
<dbReference type="SUPFAM" id="SSF46785">
    <property type="entry name" value="Winged helix' DNA-binding domain"/>
    <property type="match status" value="1"/>
</dbReference>
<name>A0A1H1GHI0_9ACTN</name>
<dbReference type="InterPro" id="IPR036388">
    <property type="entry name" value="WH-like_DNA-bd_sf"/>
</dbReference>
<dbReference type="GO" id="GO:0003677">
    <property type="term" value="F:DNA binding"/>
    <property type="evidence" value="ECO:0007669"/>
    <property type="project" value="UniProtKB-KW"/>
</dbReference>